<feature type="signal peptide" evidence="1">
    <location>
        <begin position="1"/>
        <end position="28"/>
    </location>
</feature>
<evidence type="ECO:0008006" key="4">
    <source>
        <dbReference type="Google" id="ProtNLM"/>
    </source>
</evidence>
<proteinExistence type="predicted"/>
<feature type="chain" id="PRO_5029649976" description="Cnidarian restricted protein" evidence="1">
    <location>
        <begin position="29"/>
        <end position="156"/>
    </location>
</feature>
<keyword evidence="3" id="KW-1185">Reference proteome</keyword>
<name>A0A7M5X8K3_9CNID</name>
<dbReference type="Proteomes" id="UP000594262">
    <property type="component" value="Unplaced"/>
</dbReference>
<protein>
    <recommendedName>
        <fullName evidence="4">Cnidarian restricted protein</fullName>
    </recommendedName>
</protein>
<evidence type="ECO:0000256" key="1">
    <source>
        <dbReference type="SAM" id="SignalP"/>
    </source>
</evidence>
<evidence type="ECO:0000313" key="2">
    <source>
        <dbReference type="EnsemblMetazoa" id="CLYHEMP019254.1"/>
    </source>
</evidence>
<keyword evidence="1" id="KW-0732">Signal</keyword>
<dbReference type="EnsemblMetazoa" id="CLYHEMT019254.1">
    <property type="protein sequence ID" value="CLYHEMP019254.1"/>
    <property type="gene ID" value="CLYHEMG019254"/>
</dbReference>
<accession>A0A7M5X8K3</accession>
<organism evidence="2 3">
    <name type="scientific">Clytia hemisphaerica</name>
    <dbReference type="NCBI Taxonomy" id="252671"/>
    <lineage>
        <taxon>Eukaryota</taxon>
        <taxon>Metazoa</taxon>
        <taxon>Cnidaria</taxon>
        <taxon>Hydrozoa</taxon>
        <taxon>Hydroidolina</taxon>
        <taxon>Leptothecata</taxon>
        <taxon>Obeliida</taxon>
        <taxon>Clytiidae</taxon>
        <taxon>Clytia</taxon>
    </lineage>
</organism>
<evidence type="ECO:0000313" key="3">
    <source>
        <dbReference type="Proteomes" id="UP000594262"/>
    </source>
</evidence>
<dbReference type="AlphaFoldDB" id="A0A7M5X8K3"/>
<reference evidence="2" key="1">
    <citation type="submission" date="2021-01" db="UniProtKB">
        <authorList>
            <consortium name="EnsemblMetazoa"/>
        </authorList>
    </citation>
    <scope>IDENTIFICATION</scope>
</reference>
<sequence length="156" mass="18028">MRLEFFCNLYALIIIITLEAIELPFCDSNPLTYFNNQTGKGPNIQPAQNLTNHINIFTNFKTNNQTNMKKHRCCRLGADLKNSTNCSLSIIIMNQKKWLAQGRPFTMNQMHMKKTPRNITSPTNRGGILALKIMQQCNRNRVFDRIFIQCCMRDPG</sequence>